<proteinExistence type="predicted"/>
<dbReference type="EMBL" id="CP134186">
    <property type="protein sequence ID" value="WPB00960.1"/>
    <property type="molecule type" value="Genomic_DNA"/>
</dbReference>
<accession>A0ABZ0NNA5</accession>
<dbReference type="Proteomes" id="UP001302367">
    <property type="component" value="Chromosome 3"/>
</dbReference>
<keyword evidence="1" id="KW-0732">Signal</keyword>
<organism evidence="2 3">
    <name type="scientific">Cercospora beticola</name>
    <name type="common">Sugarbeet leaf spot fungus</name>
    <dbReference type="NCBI Taxonomy" id="122368"/>
    <lineage>
        <taxon>Eukaryota</taxon>
        <taxon>Fungi</taxon>
        <taxon>Dikarya</taxon>
        <taxon>Ascomycota</taxon>
        <taxon>Pezizomycotina</taxon>
        <taxon>Dothideomycetes</taxon>
        <taxon>Dothideomycetidae</taxon>
        <taxon>Mycosphaerellales</taxon>
        <taxon>Mycosphaerellaceae</taxon>
        <taxon>Cercospora</taxon>
    </lineage>
</organism>
<evidence type="ECO:0000313" key="2">
    <source>
        <dbReference type="EMBL" id="WPB00960.1"/>
    </source>
</evidence>
<feature type="chain" id="PRO_5046370271" evidence="1">
    <location>
        <begin position="20"/>
        <end position="74"/>
    </location>
</feature>
<reference evidence="2 3" key="1">
    <citation type="submission" date="2023-09" db="EMBL/GenBank/DDBJ databases">
        <title>Complete-Gapless Cercospora beticola genome.</title>
        <authorList>
            <person name="Wyatt N.A."/>
            <person name="Spanner R.E."/>
            <person name="Bolton M.D."/>
        </authorList>
    </citation>
    <scope>NUCLEOTIDE SEQUENCE [LARGE SCALE GENOMIC DNA]</scope>
    <source>
        <strain evidence="2">Cb09-40</strain>
    </source>
</reference>
<protein>
    <submittedName>
        <fullName evidence="2">Uncharacterized protein</fullName>
    </submittedName>
</protein>
<evidence type="ECO:0000256" key="1">
    <source>
        <dbReference type="SAM" id="SignalP"/>
    </source>
</evidence>
<dbReference type="GeneID" id="35427575"/>
<evidence type="ECO:0000313" key="3">
    <source>
        <dbReference type="Proteomes" id="UP001302367"/>
    </source>
</evidence>
<gene>
    <name evidence="2" type="ORF">RHO25_005580</name>
</gene>
<feature type="signal peptide" evidence="1">
    <location>
        <begin position="1"/>
        <end position="19"/>
    </location>
</feature>
<sequence length="74" mass="7949">MQFTSTSLLFASVAMLAAAKPAPQGFNLGESKFFNAPTRQSCNDVPGGNGYYCDAAANLVWNEFHCAELKLAED</sequence>
<keyword evidence="3" id="KW-1185">Reference proteome</keyword>
<name>A0ABZ0NNA5_CERBT</name>
<dbReference type="RefSeq" id="XP_023457728.2">
    <property type="nucleotide sequence ID" value="XM_023596469.2"/>
</dbReference>